<dbReference type="STRING" id="944018.H8ZFK6"/>
<dbReference type="Gene3D" id="3.40.50.11850">
    <property type="entry name" value="Diphthamide synthesis DPH1/DPH2 domain 2"/>
    <property type="match status" value="1"/>
</dbReference>
<gene>
    <name evidence="12" type="ORF">NERG_02377</name>
</gene>
<dbReference type="Pfam" id="PF01866">
    <property type="entry name" value="Diphthamide_syn"/>
    <property type="match status" value="1"/>
</dbReference>
<dbReference type="PANTHER" id="PTHR10762">
    <property type="entry name" value="DIPHTHAMIDE BIOSYNTHESIS PROTEIN"/>
    <property type="match status" value="1"/>
</dbReference>
<keyword evidence="6 11" id="KW-0949">S-adenosyl-L-methionine</keyword>
<reference evidence="12" key="1">
    <citation type="submission" date="2011-03" db="EMBL/GenBank/DDBJ databases">
        <title>The Genome Sequence of Nematocida sp1 strain ERTm2.</title>
        <authorList>
            <consortium name="The Broad Institute Genome Sequencing Platform"/>
            <consortium name="The Broad Institute Genome Sequencing Center for Infectious Disease"/>
            <person name="Cuomo C."/>
            <person name="Troemel E."/>
            <person name="Young S.K."/>
            <person name="Zeng Q."/>
            <person name="Gargeya S."/>
            <person name="Fitzgerald M."/>
            <person name="Haas B."/>
            <person name="Abouelleil A."/>
            <person name="Alvarado L."/>
            <person name="Arachchi H.M."/>
            <person name="Berlin A."/>
            <person name="Brown A."/>
            <person name="Chapman S.B."/>
            <person name="Chen Z."/>
            <person name="Dunbar C."/>
            <person name="Freedman E."/>
            <person name="Gearin G."/>
            <person name="Gellesch M."/>
            <person name="Goldberg J."/>
            <person name="Griggs A."/>
            <person name="Gujja S."/>
            <person name="Heilman E.R."/>
            <person name="Heiman D."/>
            <person name="Howarth C."/>
            <person name="Larson L."/>
            <person name="Lui A."/>
            <person name="MacDonald P.J.P."/>
            <person name="Mehta T."/>
            <person name="Montmayeur A."/>
            <person name="Murphy C."/>
            <person name="Neiman D."/>
            <person name="Pearson M."/>
            <person name="Priest M."/>
            <person name="Roberts A."/>
            <person name="Saif S."/>
            <person name="Shea T."/>
            <person name="Shenoy N."/>
            <person name="Sisk P."/>
            <person name="Stolte C."/>
            <person name="Sykes S."/>
            <person name="White J."/>
            <person name="Yandava C."/>
            <person name="Wortman J."/>
            <person name="Nusbaum C."/>
            <person name="Birren B."/>
        </authorList>
    </citation>
    <scope>NUCLEOTIDE SEQUENCE</scope>
    <source>
        <strain evidence="12">ERTm2</strain>
    </source>
</reference>
<organism evidence="12">
    <name type="scientific">Nematocida ausubeli (strain ATCC PRA-371 / ERTm2)</name>
    <name type="common">Nematode killer fungus</name>
    <dbReference type="NCBI Taxonomy" id="1913371"/>
    <lineage>
        <taxon>Eukaryota</taxon>
        <taxon>Fungi</taxon>
        <taxon>Fungi incertae sedis</taxon>
        <taxon>Microsporidia</taxon>
        <taxon>Nematocida</taxon>
    </lineage>
</organism>
<dbReference type="AlphaFoldDB" id="H8ZFK6"/>
<keyword evidence="5 11" id="KW-0808">Transferase</keyword>
<dbReference type="FunFam" id="3.40.50.11840:FF:000001">
    <property type="entry name" value="2-(3-amino-3-carboxypropyl)histidine synthase subunit 1"/>
    <property type="match status" value="1"/>
</dbReference>
<evidence type="ECO:0000256" key="3">
    <source>
        <dbReference type="ARBA" id="ARBA00012221"/>
    </source>
</evidence>
<dbReference type="GO" id="GO:0090560">
    <property type="term" value="F:2-(3-amino-3-carboxypropyl)histidine synthase activity"/>
    <property type="evidence" value="ECO:0007669"/>
    <property type="project" value="UniProtKB-UniRule"/>
</dbReference>
<evidence type="ECO:0000256" key="8">
    <source>
        <dbReference type="ARBA" id="ARBA00023004"/>
    </source>
</evidence>
<evidence type="ECO:0000256" key="2">
    <source>
        <dbReference type="ARBA" id="ARBA00010173"/>
    </source>
</evidence>
<protein>
    <recommendedName>
        <fullName evidence="4 11">2-(3-amino-3-carboxypropyl)histidine synthase subunit 1</fullName>
        <ecNumber evidence="3 11">2.5.1.108</ecNumber>
    </recommendedName>
</protein>
<comment type="cofactor">
    <cofactor evidence="11">
        <name>[4Fe-4S] cluster</name>
        <dbReference type="ChEBI" id="CHEBI:49883"/>
    </cofactor>
    <text evidence="11">Binds 1 [4Fe-4S] cluster per subunit. The cluster is coordinated with 3 cysteines and an exchangeable S-adenosyl-L-methionine.</text>
</comment>
<evidence type="ECO:0000256" key="1">
    <source>
        <dbReference type="ARBA" id="ARBA00005156"/>
    </source>
</evidence>
<dbReference type="UniPathway" id="UPA00559"/>
<name>H8ZFK6_NEMA1</name>
<dbReference type="InterPro" id="IPR016435">
    <property type="entry name" value="DPH1/DPH2"/>
</dbReference>
<dbReference type="EMBL" id="JH604640">
    <property type="protein sequence ID" value="EHY64567.1"/>
    <property type="molecule type" value="Genomic_DNA"/>
</dbReference>
<dbReference type="InterPro" id="IPR035435">
    <property type="entry name" value="DPH1/DPH2_euk_archaea"/>
</dbReference>
<comment type="function">
    <text evidence="11">Catalyzes the first step of diphthamide biosynthesis, a post-translational modification of histidine which occurs in elongation factor 2.</text>
</comment>
<proteinExistence type="inferred from homology"/>
<comment type="pathway">
    <text evidence="1 11">Protein modification; peptidyl-diphthamide biosynthesis.</text>
</comment>
<sequence>MNILGSEYLPSNYKFELQKTIRQITRRNSKRVAIQFPEGIIHLSTVISDIIRANTNVESVYILSDVVYGACCIDDISGYLIDCDLLIHYGHSCLFEVTKSLIQVMYIFVEIQFEIDHCINMVQKYMNIQDISILGTIQYNSTIRKIKKQLEINRMKELEISQDMQQDTEVNKAETNNSTKNNREINIPRVHPLSPGEVLGCTSPKVDSDVILFISEGRFHLESLMIQNPHKTYYKYCPSSKTLSLERHDYKRFMEIRKNTHEKSLLTEEYVIIFGTLGRQGGIGLLNRLENDLKRRNKKYFTVFLSEVDETFIGSLQDVTVIEVACPRIAIDWGSTFNIPIITPFEYFSKDLREYPMDYYAKQEEMKPWQTLH</sequence>
<dbReference type="InterPro" id="IPR042264">
    <property type="entry name" value="DPH1/DPH2_2"/>
</dbReference>
<dbReference type="SFLD" id="SFLDS00032">
    <property type="entry name" value="Radical_SAM_3-amino-3-carboxyp"/>
    <property type="match status" value="1"/>
</dbReference>
<keyword evidence="8" id="KW-0408">Iron</keyword>
<comment type="similarity">
    <text evidence="2 11">Belongs to the DPH1/DPH2 family. DPH1 subfamily.</text>
</comment>
<dbReference type="PANTHER" id="PTHR10762:SF1">
    <property type="entry name" value="2-(3-AMINO-3-CARBOXYPROPYL)HISTIDINE SYNTHASE SUBUNIT 1"/>
    <property type="match status" value="1"/>
</dbReference>
<dbReference type="GO" id="GO:0046872">
    <property type="term" value="F:metal ion binding"/>
    <property type="evidence" value="ECO:0007669"/>
    <property type="project" value="UniProtKB-KW"/>
</dbReference>
<dbReference type="Gene3D" id="3.40.50.11860">
    <property type="entry name" value="Diphthamide synthesis DPH1/DPH2 domain 3"/>
    <property type="match status" value="1"/>
</dbReference>
<dbReference type="GO" id="GO:0017183">
    <property type="term" value="P:protein histidyl modification to diphthamide"/>
    <property type="evidence" value="ECO:0007669"/>
    <property type="project" value="UniProtKB-UniRule"/>
</dbReference>
<dbReference type="GO" id="GO:0051539">
    <property type="term" value="F:4 iron, 4 sulfur cluster binding"/>
    <property type="evidence" value="ECO:0007669"/>
    <property type="project" value="UniProtKB-UniRule"/>
</dbReference>
<evidence type="ECO:0000256" key="5">
    <source>
        <dbReference type="ARBA" id="ARBA00022679"/>
    </source>
</evidence>
<dbReference type="Proteomes" id="UP000005622">
    <property type="component" value="Unassembled WGS sequence"/>
</dbReference>
<keyword evidence="9" id="KW-0411">Iron-sulfur</keyword>
<evidence type="ECO:0000256" key="11">
    <source>
        <dbReference type="PIRNR" id="PIRNR004967"/>
    </source>
</evidence>
<dbReference type="PIRSF" id="PIRSF004967">
    <property type="entry name" value="DPH1"/>
    <property type="match status" value="1"/>
</dbReference>
<evidence type="ECO:0000256" key="6">
    <source>
        <dbReference type="ARBA" id="ARBA00022691"/>
    </source>
</evidence>
<evidence type="ECO:0000256" key="10">
    <source>
        <dbReference type="ARBA" id="ARBA00048403"/>
    </source>
</evidence>
<evidence type="ECO:0000313" key="12">
    <source>
        <dbReference type="EMBL" id="EHY64567.1"/>
    </source>
</evidence>
<keyword evidence="11" id="KW-0004">4Fe-4S</keyword>
<dbReference type="InterPro" id="IPR042263">
    <property type="entry name" value="DPH1/DPH2_1"/>
</dbReference>
<evidence type="ECO:0000256" key="7">
    <source>
        <dbReference type="ARBA" id="ARBA00022723"/>
    </source>
</evidence>
<evidence type="ECO:0000256" key="9">
    <source>
        <dbReference type="ARBA" id="ARBA00023014"/>
    </source>
</evidence>
<dbReference type="HOGENOM" id="CLU_037146_1_1_1"/>
<comment type="catalytic activity">
    <reaction evidence="10 11">
        <text>L-histidyl-[translation elongation factor 2] + S-adenosyl-L-methionine = 2-[(3S)-amino-3-carboxypropyl]-L-histidyl-[translation elongation factor 2] + S-methyl-5'-thioadenosine + H(+)</text>
        <dbReference type="Rhea" id="RHEA:36783"/>
        <dbReference type="Rhea" id="RHEA-COMP:9748"/>
        <dbReference type="Rhea" id="RHEA-COMP:9749"/>
        <dbReference type="ChEBI" id="CHEBI:15378"/>
        <dbReference type="ChEBI" id="CHEBI:17509"/>
        <dbReference type="ChEBI" id="CHEBI:29979"/>
        <dbReference type="ChEBI" id="CHEBI:59789"/>
        <dbReference type="ChEBI" id="CHEBI:73995"/>
        <dbReference type="EC" id="2.5.1.108"/>
    </reaction>
</comment>
<keyword evidence="7" id="KW-0479">Metal-binding</keyword>
<dbReference type="EC" id="2.5.1.108" evidence="3 11"/>
<dbReference type="InterPro" id="IPR042265">
    <property type="entry name" value="DPH1/DPH2_3"/>
</dbReference>
<dbReference type="NCBIfam" id="TIGR00322">
    <property type="entry name" value="diphth2_R"/>
    <property type="match status" value="1"/>
</dbReference>
<evidence type="ECO:0000256" key="4">
    <source>
        <dbReference type="ARBA" id="ARBA00021915"/>
    </source>
</evidence>
<accession>H8ZFK6</accession>
<dbReference type="Gene3D" id="3.40.50.11840">
    <property type="entry name" value="Diphthamide synthesis DPH1/DPH2 domain 1"/>
    <property type="match status" value="1"/>
</dbReference>